<feature type="compositionally biased region" description="Basic and acidic residues" evidence="14">
    <location>
        <begin position="409"/>
        <end position="425"/>
    </location>
</feature>
<dbReference type="PANTHER" id="PTHR43286">
    <property type="entry name" value="ENDONUCLEASE III-LIKE PROTEIN 1"/>
    <property type="match status" value="1"/>
</dbReference>
<dbReference type="InterPro" id="IPR011257">
    <property type="entry name" value="DNA_glycosylase"/>
</dbReference>
<dbReference type="InterPro" id="IPR003265">
    <property type="entry name" value="HhH-GPD_domain"/>
</dbReference>
<evidence type="ECO:0000256" key="4">
    <source>
        <dbReference type="ARBA" id="ARBA00022763"/>
    </source>
</evidence>
<keyword evidence="16" id="KW-0540">Nuclease</keyword>
<dbReference type="GO" id="GO:0051539">
    <property type="term" value="F:4 iron, 4 sulfur cluster binding"/>
    <property type="evidence" value="ECO:0007669"/>
    <property type="project" value="UniProtKB-KW"/>
</dbReference>
<comment type="caution">
    <text evidence="13">Lacks conserved residue(s) required for the propagation of feature annotation.</text>
</comment>
<dbReference type="InterPro" id="IPR000445">
    <property type="entry name" value="HhH_motif"/>
</dbReference>
<evidence type="ECO:0000256" key="9">
    <source>
        <dbReference type="ARBA" id="ARBA00023204"/>
    </source>
</evidence>
<dbReference type="HAMAP" id="MF_03183">
    <property type="entry name" value="Endonuclease_III_Nth"/>
    <property type="match status" value="1"/>
</dbReference>
<dbReference type="AlphaFoldDB" id="A0AAD9Q9J5"/>
<dbReference type="EC" id="3.2.2.-" evidence="13"/>
<keyword evidence="16" id="KW-0255">Endonuclease</keyword>
<dbReference type="EMBL" id="JARQWQ010000051">
    <property type="protein sequence ID" value="KAK2557109.1"/>
    <property type="molecule type" value="Genomic_DNA"/>
</dbReference>
<comment type="similarity">
    <text evidence="1 13">Belongs to the Nth/MutY family.</text>
</comment>
<keyword evidence="5 13" id="KW-0378">Hydrolase</keyword>
<name>A0AAD9Q9J5_ACRCE</name>
<dbReference type="InterPro" id="IPR013761">
    <property type="entry name" value="SAM/pointed_sf"/>
</dbReference>
<evidence type="ECO:0000256" key="6">
    <source>
        <dbReference type="ARBA" id="ARBA00022946"/>
    </source>
</evidence>
<comment type="caution">
    <text evidence="16">The sequence shown here is derived from an EMBL/GenBank/DDBJ whole genome shotgun (WGS) entry which is preliminary data.</text>
</comment>
<reference evidence="16" key="1">
    <citation type="journal article" date="2023" name="G3 (Bethesda)">
        <title>Whole genome assembly and annotation of the endangered Caribbean coral Acropora cervicornis.</title>
        <authorList>
            <person name="Selwyn J.D."/>
            <person name="Vollmer S.V."/>
        </authorList>
    </citation>
    <scope>NUCLEOTIDE SEQUENCE</scope>
    <source>
        <strain evidence="16">K2</strain>
    </source>
</reference>
<feature type="region of interest" description="Disordered" evidence="14">
    <location>
        <begin position="462"/>
        <end position="481"/>
    </location>
</feature>
<evidence type="ECO:0000256" key="8">
    <source>
        <dbReference type="ARBA" id="ARBA00023014"/>
    </source>
</evidence>
<dbReference type="InterPro" id="IPR004036">
    <property type="entry name" value="Endonuclease-III-like_CS2"/>
</dbReference>
<keyword evidence="2" id="KW-0004">4Fe-4S</keyword>
<dbReference type="GO" id="GO:0005634">
    <property type="term" value="C:nucleus"/>
    <property type="evidence" value="ECO:0007669"/>
    <property type="project" value="UniProtKB-SubCell"/>
</dbReference>
<accession>A0AAD9Q9J5</accession>
<dbReference type="GO" id="GO:0003677">
    <property type="term" value="F:DNA binding"/>
    <property type="evidence" value="ECO:0007669"/>
    <property type="project" value="UniProtKB-UniRule"/>
</dbReference>
<gene>
    <name evidence="13" type="primary">NTH1</name>
    <name evidence="16" type="ORF">P5673_020581</name>
</gene>
<keyword evidence="7" id="KW-0408">Iron</keyword>
<dbReference type="PANTHER" id="PTHR43286:SF1">
    <property type="entry name" value="ENDONUCLEASE III-LIKE PROTEIN 1"/>
    <property type="match status" value="1"/>
</dbReference>
<evidence type="ECO:0000259" key="15">
    <source>
        <dbReference type="SMART" id="SM00478"/>
    </source>
</evidence>
<evidence type="ECO:0000256" key="2">
    <source>
        <dbReference type="ARBA" id="ARBA00022485"/>
    </source>
</evidence>
<dbReference type="GO" id="GO:0006289">
    <property type="term" value="P:nucleotide-excision repair"/>
    <property type="evidence" value="ECO:0007669"/>
    <property type="project" value="TreeGrafter"/>
</dbReference>
<keyword evidence="10 13" id="KW-0456">Lyase</keyword>
<dbReference type="Gene3D" id="1.10.340.30">
    <property type="entry name" value="Hypothetical protein, domain 2"/>
    <property type="match status" value="1"/>
</dbReference>
<dbReference type="Gene3D" id="1.10.150.50">
    <property type="entry name" value="Transcription Factor, Ets-1"/>
    <property type="match status" value="1"/>
</dbReference>
<sequence length="683" mass="78039">MVYTKTLCFRREVNDWELLDTYFIRKRCVFDERRTTGIEAMNRNIEFIPADPAELSQWLKKSKKLRSDTCDILKANKVEGKTLIRLTRSDLTDLIPGDFLARKELWDLVEYLNSSFKIVEKQDELAIEEDNEFDFRRTQCSPPALVRKERSKSPSTLSVDSDQSDRSFGFDIDTPRPSTPIFPKSESHKWASFTFPLPPGLKSHKEVPDNLRKQIIRDAYTCMRAQAQNDKINSQDFTIVAKQICKAVPQLKDHPPPGNRCSLGDFEYWVSGDIDEFMKKETTSNSPTLLAFDLVDEKQSEKDSSQLFLVIDKSVSLEVTDETNIDYSKGLYLLLAVYYALNLQYDTKQKLLFQLLEEYVLEILQMNSSPYFPVTGRLTRSATRGIVDGLSTRQKSSRKHVKIENSGNGDDRVEQERSSDHDEGKVTGFKRRKRDKTKGQVRSLGWEPSNWREQLANIHEMRKSRDAPVDSQGCEKTADTSQSPETVRYQVLISLMLSSQTKDQVTFAAMEKLKAYGLTVENVLKTPSNKIGELIYPVGFWKKKADYILETTKLCAEKYNGDIPPTVEELVKLPGVGPKMAHITMNVAWGKVTGIGVDTHVHRICNRLGWVQKTTKLPEDTRIAVERWLPREEWDEINVLLVGFGQQTCLPVGPQCETCLNCKICPEGRRMTRGTVSKKAKAK</sequence>
<evidence type="ECO:0000256" key="7">
    <source>
        <dbReference type="ARBA" id="ARBA00023004"/>
    </source>
</evidence>
<keyword evidence="3" id="KW-0479">Metal-binding</keyword>
<feature type="region of interest" description="Disordered" evidence="14">
    <location>
        <begin position="144"/>
        <end position="183"/>
    </location>
</feature>
<dbReference type="FunFam" id="1.10.340.30:FF:000005">
    <property type="entry name" value="Endonuclease III-like protein 1"/>
    <property type="match status" value="1"/>
</dbReference>
<evidence type="ECO:0000313" key="16">
    <source>
        <dbReference type="EMBL" id="KAK2557109.1"/>
    </source>
</evidence>
<dbReference type="InterPro" id="IPR023170">
    <property type="entry name" value="HhH_base_excis_C"/>
</dbReference>
<evidence type="ECO:0000256" key="14">
    <source>
        <dbReference type="SAM" id="MobiDB-lite"/>
    </source>
</evidence>
<keyword evidence="6" id="KW-0809">Transit peptide</keyword>
<comment type="catalytic activity">
    <reaction evidence="12 13">
        <text>2'-deoxyribonucleotide-(2'-deoxyribose 5'-phosphate)-2'-deoxyribonucleotide-DNA = a 3'-end 2'-deoxyribonucleotide-(2,3-dehydro-2,3-deoxyribose 5'-phosphate)-DNA + a 5'-end 5'-phospho-2'-deoxyribonucleoside-DNA + H(+)</text>
        <dbReference type="Rhea" id="RHEA:66592"/>
        <dbReference type="Rhea" id="RHEA-COMP:13180"/>
        <dbReference type="Rhea" id="RHEA-COMP:16897"/>
        <dbReference type="Rhea" id="RHEA-COMP:17067"/>
        <dbReference type="ChEBI" id="CHEBI:15378"/>
        <dbReference type="ChEBI" id="CHEBI:136412"/>
        <dbReference type="ChEBI" id="CHEBI:157695"/>
        <dbReference type="ChEBI" id="CHEBI:167181"/>
        <dbReference type="EC" id="4.2.99.18"/>
    </reaction>
</comment>
<dbReference type="Pfam" id="PF00730">
    <property type="entry name" value="HhH-GPD"/>
    <property type="match status" value="1"/>
</dbReference>
<dbReference type="CDD" id="cd09487">
    <property type="entry name" value="SAM_superfamily"/>
    <property type="match status" value="1"/>
</dbReference>
<dbReference type="Proteomes" id="UP001249851">
    <property type="component" value="Unassembled WGS sequence"/>
</dbReference>
<evidence type="ECO:0000256" key="11">
    <source>
        <dbReference type="ARBA" id="ARBA00023295"/>
    </source>
</evidence>
<feature type="region of interest" description="Disordered" evidence="14">
    <location>
        <begin position="389"/>
        <end position="443"/>
    </location>
</feature>
<evidence type="ECO:0000256" key="5">
    <source>
        <dbReference type="ARBA" id="ARBA00022801"/>
    </source>
</evidence>
<keyword evidence="11 13" id="KW-0326">Glycosidase</keyword>
<organism evidence="16 17">
    <name type="scientific">Acropora cervicornis</name>
    <name type="common">Staghorn coral</name>
    <dbReference type="NCBI Taxonomy" id="6130"/>
    <lineage>
        <taxon>Eukaryota</taxon>
        <taxon>Metazoa</taxon>
        <taxon>Cnidaria</taxon>
        <taxon>Anthozoa</taxon>
        <taxon>Hexacorallia</taxon>
        <taxon>Scleractinia</taxon>
        <taxon>Astrocoeniina</taxon>
        <taxon>Acroporidae</taxon>
        <taxon>Acropora</taxon>
    </lineage>
</organism>
<dbReference type="PROSITE" id="PS01155">
    <property type="entry name" value="ENDONUCLEASE_III_2"/>
    <property type="match status" value="1"/>
</dbReference>
<keyword evidence="4 13" id="KW-0227">DNA damage</keyword>
<evidence type="ECO:0000313" key="17">
    <source>
        <dbReference type="Proteomes" id="UP001249851"/>
    </source>
</evidence>
<keyword evidence="9 13" id="KW-0234">DNA repair</keyword>
<dbReference type="GO" id="GO:0000703">
    <property type="term" value="F:oxidized pyrimidine nucleobase lesion DNA N-glycosylase activity"/>
    <property type="evidence" value="ECO:0007669"/>
    <property type="project" value="UniProtKB-UniRule"/>
</dbReference>
<feature type="domain" description="HhH-GPD" evidence="15">
    <location>
        <begin position="497"/>
        <end position="647"/>
    </location>
</feature>
<dbReference type="SMART" id="SM00478">
    <property type="entry name" value="ENDO3c"/>
    <property type="match status" value="1"/>
</dbReference>
<keyword evidence="13" id="KW-0539">Nucleus</keyword>
<dbReference type="EC" id="4.2.99.18" evidence="13"/>
<protein>
    <recommendedName>
        <fullName evidence="13">Endonuclease III homolog</fullName>
        <ecNumber evidence="13">3.2.2.-</ecNumber>
        <ecNumber evidence="13">4.2.99.18</ecNumber>
    </recommendedName>
    <alternativeName>
        <fullName evidence="13">Bifunctional DNA N-glycosylase/DNA-(apurinic or apyrimidinic site) lyase</fullName>
        <shortName evidence="13">DNA glycosylase/AP lyase</shortName>
    </alternativeName>
</protein>
<dbReference type="CDD" id="cd00056">
    <property type="entry name" value="ENDO3c"/>
    <property type="match status" value="1"/>
</dbReference>
<dbReference type="InterPro" id="IPR030841">
    <property type="entry name" value="NTH1"/>
</dbReference>
<dbReference type="GO" id="GO:0006285">
    <property type="term" value="P:base-excision repair, AP site formation"/>
    <property type="evidence" value="ECO:0007669"/>
    <property type="project" value="UniProtKB-UniRule"/>
</dbReference>
<evidence type="ECO:0000256" key="1">
    <source>
        <dbReference type="ARBA" id="ARBA00008343"/>
    </source>
</evidence>
<dbReference type="Pfam" id="PF00633">
    <property type="entry name" value="HHH"/>
    <property type="match status" value="1"/>
</dbReference>
<comment type="subcellular location">
    <subcellularLocation>
        <location evidence="13">Nucleus</location>
    </subcellularLocation>
    <subcellularLocation>
        <location evidence="13">Mitochondrion</location>
    </subcellularLocation>
</comment>
<comment type="function">
    <text evidence="13">Bifunctional DNA N-glycosylase with associated apurinic/apyrimidinic (AP) lyase function that catalyzes the first step in base excision repair (BER), the primary repair pathway for the repair of oxidative DNA damage. The DNA N-glycosylase activity releases the damaged DNA base from DNA by cleaving the N-glycosidic bond, leaving an AP site. The AP lyase activity cleaves the phosphodiester bond 3' to the AP site by a beta-elimination. Primarily recognizes and repairs oxidative base damage of pyrimidines.</text>
</comment>
<evidence type="ECO:0000256" key="10">
    <source>
        <dbReference type="ARBA" id="ARBA00023239"/>
    </source>
</evidence>
<evidence type="ECO:0000256" key="3">
    <source>
        <dbReference type="ARBA" id="ARBA00022723"/>
    </source>
</evidence>
<keyword evidence="8" id="KW-0411">Iron-sulfur</keyword>
<dbReference type="FunFam" id="1.10.1670.10:FF:000003">
    <property type="entry name" value="Endonuclease III homolog"/>
    <property type="match status" value="1"/>
</dbReference>
<evidence type="ECO:0000256" key="12">
    <source>
        <dbReference type="ARBA" id="ARBA00044632"/>
    </source>
</evidence>
<dbReference type="SUPFAM" id="SSF48150">
    <property type="entry name" value="DNA-glycosylase"/>
    <property type="match status" value="1"/>
</dbReference>
<dbReference type="GO" id="GO:0140078">
    <property type="term" value="F:class I DNA-(apurinic or apyrimidinic site) endonuclease activity"/>
    <property type="evidence" value="ECO:0007669"/>
    <property type="project" value="UniProtKB-EC"/>
</dbReference>
<dbReference type="GO" id="GO:0005739">
    <property type="term" value="C:mitochondrion"/>
    <property type="evidence" value="ECO:0007669"/>
    <property type="project" value="UniProtKB-SubCell"/>
</dbReference>
<keyword evidence="17" id="KW-1185">Reference proteome</keyword>
<dbReference type="Gene3D" id="1.10.1670.10">
    <property type="entry name" value="Helix-hairpin-Helix base-excision DNA repair enzymes (C-terminal)"/>
    <property type="match status" value="1"/>
</dbReference>
<keyword evidence="13" id="KW-0496">Mitochondrion</keyword>
<proteinExistence type="inferred from homology"/>
<reference evidence="16" key="2">
    <citation type="journal article" date="2023" name="Science">
        <title>Genomic signatures of disease resistance in endangered staghorn corals.</title>
        <authorList>
            <person name="Vollmer S.V."/>
            <person name="Selwyn J.D."/>
            <person name="Despard B.A."/>
            <person name="Roesel C.L."/>
        </authorList>
    </citation>
    <scope>NUCLEOTIDE SEQUENCE</scope>
    <source>
        <strain evidence="16">K2</strain>
    </source>
</reference>
<dbReference type="SUPFAM" id="SSF47769">
    <property type="entry name" value="SAM/Pointed domain"/>
    <property type="match status" value="1"/>
</dbReference>
<evidence type="ECO:0000256" key="13">
    <source>
        <dbReference type="HAMAP-Rule" id="MF_03183"/>
    </source>
</evidence>
<dbReference type="GO" id="GO:0046872">
    <property type="term" value="F:metal ion binding"/>
    <property type="evidence" value="ECO:0007669"/>
    <property type="project" value="UniProtKB-KW"/>
</dbReference>